<keyword evidence="2" id="KW-0067">ATP-binding</keyword>
<protein>
    <submittedName>
        <fullName evidence="5">Protein kinase</fullName>
        <ecNumber evidence="5">2.7.11.1</ecNumber>
    </submittedName>
</protein>
<dbReference type="Gene3D" id="1.25.40.10">
    <property type="entry name" value="Tetratricopeptide repeat domain"/>
    <property type="match status" value="1"/>
</dbReference>
<dbReference type="SUPFAM" id="SSF52540">
    <property type="entry name" value="P-loop containing nucleoside triphosphate hydrolases"/>
    <property type="match status" value="1"/>
</dbReference>
<dbReference type="InterPro" id="IPR011990">
    <property type="entry name" value="TPR-like_helical_dom_sf"/>
</dbReference>
<evidence type="ECO:0000313" key="5">
    <source>
        <dbReference type="EMBL" id="AUX27518.1"/>
    </source>
</evidence>
<dbReference type="GO" id="GO:0004016">
    <property type="term" value="F:adenylate cyclase activity"/>
    <property type="evidence" value="ECO:0007669"/>
    <property type="project" value="TreeGrafter"/>
</dbReference>
<dbReference type="GO" id="GO:0005737">
    <property type="term" value="C:cytoplasm"/>
    <property type="evidence" value="ECO:0007669"/>
    <property type="project" value="TreeGrafter"/>
</dbReference>
<dbReference type="CDD" id="cd14014">
    <property type="entry name" value="STKc_PknB_like"/>
    <property type="match status" value="1"/>
</dbReference>
<name>A0A4P2QDN4_SORCE</name>
<dbReference type="InterPro" id="IPR008271">
    <property type="entry name" value="Ser/Thr_kinase_AS"/>
</dbReference>
<proteinExistence type="predicted"/>
<dbReference type="EC" id="2.7.11.1" evidence="5"/>
<accession>A0A4P2QDN4</accession>
<evidence type="ECO:0000259" key="4">
    <source>
        <dbReference type="PROSITE" id="PS50011"/>
    </source>
</evidence>
<dbReference type="EMBL" id="CP012670">
    <property type="protein sequence ID" value="AUX27518.1"/>
    <property type="molecule type" value="Genomic_DNA"/>
</dbReference>
<dbReference type="PROSITE" id="PS50011">
    <property type="entry name" value="PROTEIN_KINASE_DOM"/>
    <property type="match status" value="1"/>
</dbReference>
<evidence type="ECO:0000256" key="3">
    <source>
        <dbReference type="SAM" id="MobiDB-lite"/>
    </source>
</evidence>
<dbReference type="SMART" id="SM00220">
    <property type="entry name" value="S_TKc"/>
    <property type="match status" value="1"/>
</dbReference>
<dbReference type="Gene3D" id="1.10.510.10">
    <property type="entry name" value="Transferase(Phosphotransferase) domain 1"/>
    <property type="match status" value="1"/>
</dbReference>
<dbReference type="PANTHER" id="PTHR16305">
    <property type="entry name" value="TESTICULAR SOLUBLE ADENYLYL CYCLASE"/>
    <property type="match status" value="1"/>
</dbReference>
<dbReference type="InterPro" id="IPR011009">
    <property type="entry name" value="Kinase-like_dom_sf"/>
</dbReference>
<dbReference type="SUPFAM" id="SSF56112">
    <property type="entry name" value="Protein kinase-like (PK-like)"/>
    <property type="match status" value="1"/>
</dbReference>
<keyword evidence="5" id="KW-0808">Transferase</keyword>
<evidence type="ECO:0000256" key="1">
    <source>
        <dbReference type="ARBA" id="ARBA00022741"/>
    </source>
</evidence>
<dbReference type="RefSeq" id="WP_129355837.1">
    <property type="nucleotide sequence ID" value="NZ_CP012670.1"/>
</dbReference>
<evidence type="ECO:0000256" key="2">
    <source>
        <dbReference type="ARBA" id="ARBA00022840"/>
    </source>
</evidence>
<dbReference type="Pfam" id="PF13191">
    <property type="entry name" value="AAA_16"/>
    <property type="match status" value="1"/>
</dbReference>
<evidence type="ECO:0000313" key="6">
    <source>
        <dbReference type="Proteomes" id="UP000295781"/>
    </source>
</evidence>
<dbReference type="Proteomes" id="UP000295781">
    <property type="component" value="Chromosome"/>
</dbReference>
<dbReference type="InterPro" id="IPR000719">
    <property type="entry name" value="Prot_kinase_dom"/>
</dbReference>
<feature type="domain" description="Protein kinase" evidence="4">
    <location>
        <begin position="11"/>
        <end position="268"/>
    </location>
</feature>
<keyword evidence="1" id="KW-0547">Nucleotide-binding</keyword>
<dbReference type="Pfam" id="PF00069">
    <property type="entry name" value="Pkinase"/>
    <property type="match status" value="1"/>
</dbReference>
<dbReference type="Gene3D" id="3.40.50.300">
    <property type="entry name" value="P-loop containing nucleotide triphosphate hydrolases"/>
    <property type="match status" value="1"/>
</dbReference>
<dbReference type="GO" id="GO:0004674">
    <property type="term" value="F:protein serine/threonine kinase activity"/>
    <property type="evidence" value="ECO:0007669"/>
    <property type="project" value="UniProtKB-EC"/>
</dbReference>
<feature type="region of interest" description="Disordered" evidence="3">
    <location>
        <begin position="979"/>
        <end position="999"/>
    </location>
</feature>
<dbReference type="PANTHER" id="PTHR16305:SF28">
    <property type="entry name" value="GUANYLATE CYCLASE DOMAIN-CONTAINING PROTEIN"/>
    <property type="match status" value="1"/>
</dbReference>
<dbReference type="OrthoDB" id="9786339at2"/>
<gene>
    <name evidence="5" type="ORF">SOCEGT47_081100</name>
</gene>
<organism evidence="5 6">
    <name type="scientific">Sorangium cellulosum</name>
    <name type="common">Polyangium cellulosum</name>
    <dbReference type="NCBI Taxonomy" id="56"/>
    <lineage>
        <taxon>Bacteria</taxon>
        <taxon>Pseudomonadati</taxon>
        <taxon>Myxococcota</taxon>
        <taxon>Polyangia</taxon>
        <taxon>Polyangiales</taxon>
        <taxon>Polyangiaceae</taxon>
        <taxon>Sorangium</taxon>
    </lineage>
</organism>
<reference evidence="5 6" key="1">
    <citation type="submission" date="2015-09" db="EMBL/GenBank/DDBJ databases">
        <title>Sorangium comparison.</title>
        <authorList>
            <person name="Zaburannyi N."/>
            <person name="Bunk B."/>
            <person name="Overmann J."/>
            <person name="Mueller R."/>
        </authorList>
    </citation>
    <scope>NUCLEOTIDE SEQUENCE [LARGE SCALE GENOMIC DNA]</scope>
    <source>
        <strain evidence="5 6">So ceGT47</strain>
    </source>
</reference>
<dbReference type="InterPro" id="IPR027417">
    <property type="entry name" value="P-loop_NTPase"/>
</dbReference>
<dbReference type="GO" id="GO:0005524">
    <property type="term" value="F:ATP binding"/>
    <property type="evidence" value="ECO:0007669"/>
    <property type="project" value="UniProtKB-KW"/>
</dbReference>
<sequence length="1347" mass="143764">MKPGDIVADRFVIERLAGSGGMGSVYRALDRLTGEAAALKVMSGHGLEHGERFAREAQVLAELRHPGIVRYIAQGATASGEPWLALEWLEGESLGDRLRRRGLTVAESVTLGLRVAEALAEAHRHNVVHRDLKPSNLYLLGKSVERIKLLDFGIARLTALAPLTMTGVVMGTPFYMAPEQARGERAVGPQADVFALGCVLFHCLTGRPPFVGDDIHAALLRVVLDEAPRLRDVRPDVPEAIDAAVAQMLAKDPAARPADGGAAADALLRVGEIESSPPAPVSRRSGALTTGERRTLCLMLARTGPAEPAWQGPTMPMTLPMTLPLARAVPEEDVRRVASRFGGALQTLADGLLLITLEGRGLITDQAARAARCALEVRGLLPGVQMALVAGRGSADDRLPMGPTIDRAVRLLDRASGGSIRLDEVMAGLLDARFDVGGDATGLVLRAERDLVEAARTLLGRTTPFVGRDHELAILEAVLDECVSEPTARAVLITAPAGIGKSRLRYEFLRRVEERKERVQIWLGHADPMSAGSPFGMLRQLLRREAGLSGGEPQELREQRLRARVGRTLSGGDLERVTEFLGEIARVRFSDEGRVELRAARSDPMLMGDQIRRAWEDFVLAECRDEPVLLVLEDLQWGDVPTVKLIDAALAHRDQPLMVLALARPEVEAIFPKVWVSRGVQEIRLRELGRRGSERLVREVLGDAVPPELCARLCERAGGNAFYLEELIRAAAAGRTEALPETVLSMVQARLEALDGEARRVLRAASVFGQKFWRGGLVALLGGERRAPQADGWLAVLVDRELIARRGEGRFRGEDEYVFRHALVREAAYATLTDADRALGHLLAGEWLEAAGERDAALLGDHFARGGDAERAAVWFRRAAEQALGANDFRAAILRAEQGAASAEADGELFAALRLVQAEAHKWLGEAAEAERCAVAAMQGFPRRSALWYAAAAEAASMRVRLGMGDRLAELVEALRGRGPGGADAGGGTSPGPGGVEGGAAVGGLAGGAAALGRGGEPGRGAPTYIEEATGACVSALARIAGSLLHGGQYAAAEEIVQELARVAMPLAERDAAVAARIHALRASRALCYGDPAASLECTEQSIPAYLQTGDLRNACLSRVNAAHCLVQLGVYGSAEAGLRDALAEAERMGLHNVAAFAKQNLGLLWTQQGDLAAARAVTVEAIEAFAAQANRRQEARSRAYHAAILTRLGSLGAADDEAGAAVAMLAHVPTLQALALAVRARVLLEQGRAREALEAARRGLGLLVSVGGTEEGEAQIRLGYAEALRASGHLEAAREAIGVAMQRLVARAQRISDPARRQSFCQAVPENAKTFALAALWQQEAEPTRQ</sequence>
<dbReference type="SUPFAM" id="SSF48452">
    <property type="entry name" value="TPR-like"/>
    <property type="match status" value="1"/>
</dbReference>
<dbReference type="Gene3D" id="3.30.200.20">
    <property type="entry name" value="Phosphorylase Kinase, domain 1"/>
    <property type="match status" value="1"/>
</dbReference>
<dbReference type="InterPro" id="IPR041664">
    <property type="entry name" value="AAA_16"/>
</dbReference>
<keyword evidence="5" id="KW-0418">Kinase</keyword>
<dbReference type="PROSITE" id="PS00108">
    <property type="entry name" value="PROTEIN_KINASE_ST"/>
    <property type="match status" value="1"/>
</dbReference>